<proteinExistence type="predicted"/>
<gene>
    <name evidence="4" type="ORF">IPV69_18055</name>
</gene>
<sequence length="136" mass="14957">MARTANTSTLNILDLERVLNERKRLLDKLLKKRTKAQAKVDAVDAEIAKVSGGAISLGGRGPGSRAHNDRPLPDYIEEVLAKNGKPMKVGDIMAGVQAAGYKSNSKSFKNIVNQQLIKERKRFNQVSRGLYGLLKK</sequence>
<organism evidence="4 5">
    <name type="scientific">Humisphaera borealis</name>
    <dbReference type="NCBI Taxonomy" id="2807512"/>
    <lineage>
        <taxon>Bacteria</taxon>
        <taxon>Pseudomonadati</taxon>
        <taxon>Planctomycetota</taxon>
        <taxon>Phycisphaerae</taxon>
        <taxon>Tepidisphaerales</taxon>
        <taxon>Tepidisphaeraceae</taxon>
        <taxon>Humisphaera</taxon>
    </lineage>
</organism>
<dbReference type="Pfam" id="PF05066">
    <property type="entry name" value="HARE-HTH"/>
    <property type="match status" value="1"/>
</dbReference>
<dbReference type="EMBL" id="CP063458">
    <property type="protein sequence ID" value="QOV88150.1"/>
    <property type="molecule type" value="Genomic_DNA"/>
</dbReference>
<dbReference type="PROSITE" id="PS51913">
    <property type="entry name" value="HTH_HARE"/>
    <property type="match status" value="1"/>
</dbReference>
<protein>
    <recommendedName>
        <fullName evidence="3">HTH HARE-type domain-containing protein</fullName>
    </recommendedName>
</protein>
<evidence type="ECO:0000259" key="3">
    <source>
        <dbReference type="PROSITE" id="PS51913"/>
    </source>
</evidence>
<dbReference type="KEGG" id="hbs:IPV69_18055"/>
<feature type="domain" description="HTH HARE-type" evidence="3">
    <location>
        <begin position="70"/>
        <end position="136"/>
    </location>
</feature>
<feature type="coiled-coil region" evidence="2">
    <location>
        <begin position="12"/>
        <end position="46"/>
    </location>
</feature>
<reference evidence="4 5" key="1">
    <citation type="submission" date="2020-10" db="EMBL/GenBank/DDBJ databases">
        <title>Wide distribution of Phycisphaera-like planctomycetes from WD2101 soil group in peatlands and genome analysis of the first cultivated representative.</title>
        <authorList>
            <person name="Dedysh S.N."/>
            <person name="Beletsky A.V."/>
            <person name="Ivanova A."/>
            <person name="Kulichevskaya I.S."/>
            <person name="Suzina N.E."/>
            <person name="Philippov D.A."/>
            <person name="Rakitin A.L."/>
            <person name="Mardanov A.V."/>
            <person name="Ravin N.V."/>
        </authorList>
    </citation>
    <scope>NUCLEOTIDE SEQUENCE [LARGE SCALE GENOMIC DNA]</scope>
    <source>
        <strain evidence="4 5">M1803</strain>
    </source>
</reference>
<keyword evidence="5" id="KW-1185">Reference proteome</keyword>
<name>A0A7M2WUE1_9BACT</name>
<accession>A0A7M2WUE1</accession>
<dbReference type="AlphaFoldDB" id="A0A7M2WUE1"/>
<dbReference type="RefSeq" id="WP_206291119.1">
    <property type="nucleotide sequence ID" value="NZ_CP063458.1"/>
</dbReference>
<dbReference type="GO" id="GO:0006355">
    <property type="term" value="P:regulation of DNA-templated transcription"/>
    <property type="evidence" value="ECO:0007669"/>
    <property type="project" value="InterPro"/>
</dbReference>
<keyword evidence="1" id="KW-0804">Transcription</keyword>
<evidence type="ECO:0000313" key="5">
    <source>
        <dbReference type="Proteomes" id="UP000593765"/>
    </source>
</evidence>
<dbReference type="InterPro" id="IPR007759">
    <property type="entry name" value="Asxl_HARE-HTH"/>
</dbReference>
<dbReference type="Proteomes" id="UP000593765">
    <property type="component" value="Chromosome"/>
</dbReference>
<evidence type="ECO:0000256" key="2">
    <source>
        <dbReference type="SAM" id="Coils"/>
    </source>
</evidence>
<keyword evidence="2" id="KW-0175">Coiled coil</keyword>
<evidence type="ECO:0000256" key="1">
    <source>
        <dbReference type="ARBA" id="ARBA00023163"/>
    </source>
</evidence>
<evidence type="ECO:0000313" key="4">
    <source>
        <dbReference type="EMBL" id="QOV88150.1"/>
    </source>
</evidence>